<keyword evidence="3" id="KW-1185">Reference proteome</keyword>
<name>A0A2Z7BWX3_9LAMI</name>
<evidence type="ECO:0000313" key="3">
    <source>
        <dbReference type="Proteomes" id="UP000250235"/>
    </source>
</evidence>
<dbReference type="EMBL" id="KV002077">
    <property type="protein sequence ID" value="KZV38158.1"/>
    <property type="molecule type" value="Genomic_DNA"/>
</dbReference>
<evidence type="ECO:0000256" key="1">
    <source>
        <dbReference type="SAM" id="MobiDB-lite"/>
    </source>
</evidence>
<sequence>MASSLIANAIQINFDSVLGISDNVGMLNMFKALEASGLRGFLGCPSTLYERELEQFFNTVIVQEDDITCAVSGKYVAISESRFRGVFGLPTEGLTDIYAVPKDSIVQEGDITCAVSGKYVAISESRFRGVFGLPTEGLTDIYAVPKDLVYDARSIFSQSGEPVSFSCKKRLLKYEYRLLNDILAKSLIVKAGSFDAVTHERFLMMTAIHFGIKVNWSKILFEVLNEMVNKTIKRSKGFAVQICVLLKGDPAVTLGDETTFPQLKILSAKTVSTYVAMNNTTDSHGETVEPGVAKVEIVRKKSESAVETVLVEKKAMTSVDDVETIIGEVIAATEQLETDVVELDSAEDFVIRTDLTDIVEPLSKVLETTVSPMSDDESLTIEEHLAQIPEGMMLPSLTSAEPTKIKFCNEIEIRGVEDGDCLRNLKAMRSVKDILSKEEKMLAWAETDSLETAIQRRLLIISKYREVLLQKFLEARRTNLVPDLPTTAIDQRTLDLLSAAHQQAVRNLLRQMRAHGLKWRRPVSSMLFEEPNLERDLMPVGSVFGDSSIPRRIVDYVSYHIQILDSVLPDFSVQISPVVDITSAPTDSVLPSPHQSSTSASSMHFTDDILQGTETAGEQILEPSTAPTATAFIESFAQLRDCISQISIKKVQTQRSLDDLKSEQLFKINNLVRASVEARDQQTQSFRNSIKSVRREARTQGDVLSVKLNKFQKGTRAHRAFVTSELADIRKEVKTMDEKLATIRREMLDFCAQAQENHLNLSTQLGFLVDYINRGGDAKKGEGGSSHPQPPPDDQNRPSGGSGSRGSGGGGDSIRRRGSGGSRERHSSGGSGGGPIKRDAEYWIYGKRQF</sequence>
<feature type="region of interest" description="Disordered" evidence="1">
    <location>
        <begin position="777"/>
        <end position="840"/>
    </location>
</feature>
<accession>A0A2Z7BWX3</accession>
<protein>
    <submittedName>
        <fullName evidence="2">NB-ARC domain containing protein</fullName>
    </submittedName>
</protein>
<evidence type="ECO:0000313" key="2">
    <source>
        <dbReference type="EMBL" id="KZV38158.1"/>
    </source>
</evidence>
<gene>
    <name evidence="2" type="ORF">F511_24150</name>
</gene>
<organism evidence="2 3">
    <name type="scientific">Dorcoceras hygrometricum</name>
    <dbReference type="NCBI Taxonomy" id="472368"/>
    <lineage>
        <taxon>Eukaryota</taxon>
        <taxon>Viridiplantae</taxon>
        <taxon>Streptophyta</taxon>
        <taxon>Embryophyta</taxon>
        <taxon>Tracheophyta</taxon>
        <taxon>Spermatophyta</taxon>
        <taxon>Magnoliopsida</taxon>
        <taxon>eudicotyledons</taxon>
        <taxon>Gunneridae</taxon>
        <taxon>Pentapetalae</taxon>
        <taxon>asterids</taxon>
        <taxon>lamiids</taxon>
        <taxon>Lamiales</taxon>
        <taxon>Gesneriaceae</taxon>
        <taxon>Didymocarpoideae</taxon>
        <taxon>Trichosporeae</taxon>
        <taxon>Loxocarpinae</taxon>
        <taxon>Dorcoceras</taxon>
    </lineage>
</organism>
<dbReference type="Proteomes" id="UP000250235">
    <property type="component" value="Unassembled WGS sequence"/>
</dbReference>
<proteinExistence type="predicted"/>
<feature type="compositionally biased region" description="Gly residues" evidence="1">
    <location>
        <begin position="800"/>
        <end position="812"/>
    </location>
</feature>
<reference evidence="2 3" key="1">
    <citation type="journal article" date="2015" name="Proc. Natl. Acad. Sci. U.S.A.">
        <title>The resurrection genome of Boea hygrometrica: A blueprint for survival of dehydration.</title>
        <authorList>
            <person name="Xiao L."/>
            <person name="Yang G."/>
            <person name="Zhang L."/>
            <person name="Yang X."/>
            <person name="Zhao S."/>
            <person name="Ji Z."/>
            <person name="Zhou Q."/>
            <person name="Hu M."/>
            <person name="Wang Y."/>
            <person name="Chen M."/>
            <person name="Xu Y."/>
            <person name="Jin H."/>
            <person name="Xiao X."/>
            <person name="Hu G."/>
            <person name="Bao F."/>
            <person name="Hu Y."/>
            <person name="Wan P."/>
            <person name="Li L."/>
            <person name="Deng X."/>
            <person name="Kuang T."/>
            <person name="Xiang C."/>
            <person name="Zhu J.K."/>
            <person name="Oliver M.J."/>
            <person name="He Y."/>
        </authorList>
    </citation>
    <scope>NUCLEOTIDE SEQUENCE [LARGE SCALE GENOMIC DNA]</scope>
    <source>
        <strain evidence="3">cv. XS01</strain>
    </source>
</reference>
<dbReference type="AlphaFoldDB" id="A0A2Z7BWX3"/>